<name>T0ZHG1_9ZZZZ</name>
<reference evidence="1" key="1">
    <citation type="submission" date="2013-08" db="EMBL/GenBank/DDBJ databases">
        <authorList>
            <person name="Mendez C."/>
            <person name="Richter M."/>
            <person name="Ferrer M."/>
            <person name="Sanchez J."/>
        </authorList>
    </citation>
    <scope>NUCLEOTIDE SEQUENCE</scope>
</reference>
<reference evidence="1" key="2">
    <citation type="journal article" date="2014" name="ISME J.">
        <title>Microbial stratification in low pH oxic and suboxic macroscopic growths along an acid mine drainage.</title>
        <authorList>
            <person name="Mendez-Garcia C."/>
            <person name="Mesa V."/>
            <person name="Sprenger R.R."/>
            <person name="Richter M."/>
            <person name="Diez M.S."/>
            <person name="Solano J."/>
            <person name="Bargiela R."/>
            <person name="Golyshina O.V."/>
            <person name="Manteca A."/>
            <person name="Ramos J.L."/>
            <person name="Gallego J.R."/>
            <person name="Llorente I."/>
            <person name="Martins Dos Santos V.A."/>
            <person name="Jensen O.N."/>
            <person name="Pelaez A.I."/>
            <person name="Sanchez J."/>
            <person name="Ferrer M."/>
        </authorList>
    </citation>
    <scope>NUCLEOTIDE SEQUENCE</scope>
</reference>
<feature type="non-terminal residue" evidence="1">
    <location>
        <position position="94"/>
    </location>
</feature>
<proteinExistence type="predicted"/>
<dbReference type="PANTHER" id="PTHR47234:SF2">
    <property type="entry name" value="TONB-DEPENDENT RECEPTOR"/>
    <property type="match status" value="1"/>
</dbReference>
<dbReference type="EMBL" id="AUZZ01010941">
    <property type="protein sequence ID" value="EQD28184.1"/>
    <property type="molecule type" value="Genomic_DNA"/>
</dbReference>
<dbReference type="AlphaFoldDB" id="T0ZHG1"/>
<evidence type="ECO:0000313" key="1">
    <source>
        <dbReference type="EMBL" id="EQD28184.1"/>
    </source>
</evidence>
<gene>
    <name evidence="1" type="ORF">B2A_15033</name>
</gene>
<dbReference type="PANTHER" id="PTHR47234">
    <property type="match status" value="1"/>
</dbReference>
<feature type="non-terminal residue" evidence="1">
    <location>
        <position position="1"/>
    </location>
</feature>
<organism evidence="1">
    <name type="scientific">mine drainage metagenome</name>
    <dbReference type="NCBI Taxonomy" id="410659"/>
    <lineage>
        <taxon>unclassified sequences</taxon>
        <taxon>metagenomes</taxon>
        <taxon>ecological metagenomes</taxon>
    </lineage>
</organism>
<accession>T0ZHG1</accession>
<comment type="caution">
    <text evidence="1">The sequence shown here is derived from an EMBL/GenBank/DDBJ whole genome shotgun (WGS) entry which is preliminary data.</text>
</comment>
<evidence type="ECO:0008006" key="2">
    <source>
        <dbReference type="Google" id="ProtNLM"/>
    </source>
</evidence>
<protein>
    <recommendedName>
        <fullName evidence="2">TonB-dependent receptor</fullName>
    </recommendedName>
</protein>
<sequence>SYVGVNEDGVTQRDYSGNLTGTLVDLPAGPLGLAVGYEYLEDDGFFTPDPLVAVGDATTNIAQPTSGREAQDGEYIEFDVPLVRDIFLVHHLSF</sequence>